<evidence type="ECO:0000256" key="1">
    <source>
        <dbReference type="SAM" id="MobiDB-lite"/>
    </source>
</evidence>
<reference evidence="3" key="1">
    <citation type="submission" date="2016-10" db="EMBL/GenBank/DDBJ databases">
        <authorList>
            <person name="Varghese N."/>
            <person name="Submissions S."/>
        </authorList>
    </citation>
    <scope>NUCLEOTIDE SEQUENCE [LARGE SCALE GENOMIC DNA]</scope>
    <source>
        <strain evidence="3">DUS833</strain>
    </source>
</reference>
<dbReference type="Proteomes" id="UP000199365">
    <property type="component" value="Unassembled WGS sequence"/>
</dbReference>
<protein>
    <submittedName>
        <fullName evidence="2">Uncharacterized protein</fullName>
    </submittedName>
</protein>
<keyword evidence="3" id="KW-1185">Reference proteome</keyword>
<dbReference type="AlphaFoldDB" id="A0A1H1H2K0"/>
<name>A0A1H1H2K0_9BURK</name>
<evidence type="ECO:0000313" key="2">
    <source>
        <dbReference type="EMBL" id="SDR19667.1"/>
    </source>
</evidence>
<dbReference type="EMBL" id="FNKX01000001">
    <property type="protein sequence ID" value="SDR19667.1"/>
    <property type="molecule type" value="Genomic_DNA"/>
</dbReference>
<dbReference type="STRING" id="157910.SAMN05445850_3233"/>
<proteinExistence type="predicted"/>
<accession>A0A1H1H2K0</accession>
<feature type="region of interest" description="Disordered" evidence="1">
    <location>
        <begin position="108"/>
        <end position="129"/>
    </location>
</feature>
<feature type="region of interest" description="Disordered" evidence="1">
    <location>
        <begin position="1"/>
        <end position="23"/>
    </location>
</feature>
<organism evidence="2 3">
    <name type="scientific">Paraburkholderia tuberum</name>
    <dbReference type="NCBI Taxonomy" id="157910"/>
    <lineage>
        <taxon>Bacteria</taxon>
        <taxon>Pseudomonadati</taxon>
        <taxon>Pseudomonadota</taxon>
        <taxon>Betaproteobacteria</taxon>
        <taxon>Burkholderiales</taxon>
        <taxon>Burkholderiaceae</taxon>
        <taxon>Paraburkholderia</taxon>
    </lineage>
</organism>
<gene>
    <name evidence="2" type="ORF">SAMN05445850_3233</name>
</gene>
<sequence>MASADSRQPIPAPCDASSTRQTDGAPRVMRATFLLMPVGSTSWRSVQVLGFTDLGLLTPPHRLISASCSSGQHFACGFLQIPPYDGHPCRSASTSPCRVCRGLSPPSHPARHHSGSDSASHGATRHAWRTKQKGQRELPFFVACACAPAGSHAARSLQPEGARRAFATLCYSLCIDVAGRYRP</sequence>
<evidence type="ECO:0000313" key="3">
    <source>
        <dbReference type="Proteomes" id="UP000199365"/>
    </source>
</evidence>